<dbReference type="AlphaFoldDB" id="F8NJ15"/>
<gene>
    <name evidence="1" type="ORF">SERLADRAFT_456862</name>
</gene>
<dbReference type="Proteomes" id="UP000008064">
    <property type="component" value="Unassembled WGS sequence"/>
</dbReference>
<evidence type="ECO:0000313" key="1">
    <source>
        <dbReference type="EMBL" id="EGO29296.1"/>
    </source>
</evidence>
<dbReference type="GeneID" id="18817419"/>
<organism>
    <name type="scientific">Serpula lacrymans var. lacrymans (strain S7.9)</name>
    <name type="common">Dry rot fungus</name>
    <dbReference type="NCBI Taxonomy" id="578457"/>
    <lineage>
        <taxon>Eukaryota</taxon>
        <taxon>Fungi</taxon>
        <taxon>Dikarya</taxon>
        <taxon>Basidiomycota</taxon>
        <taxon>Agaricomycotina</taxon>
        <taxon>Agaricomycetes</taxon>
        <taxon>Agaricomycetidae</taxon>
        <taxon>Boletales</taxon>
        <taxon>Coniophorineae</taxon>
        <taxon>Serpulaceae</taxon>
        <taxon>Serpula</taxon>
    </lineage>
</organism>
<sequence>MIWNRAYDRTAEQRAMLSGVNQHRPATALHSSCSSCRHFSSEYGPINVRDFER</sequence>
<accession>F8NJ15</accession>
<name>F8NJ15_SERL9</name>
<dbReference type="RefSeq" id="XP_007313538.1">
    <property type="nucleotide sequence ID" value="XM_007313476.1"/>
</dbReference>
<dbReference type="HOGENOM" id="CLU_3070145_0_0_1"/>
<protein>
    <submittedName>
        <fullName evidence="1">Uncharacterized protein</fullName>
    </submittedName>
</protein>
<dbReference type="KEGG" id="sla:SERLADRAFT_456862"/>
<reference evidence="1" key="1">
    <citation type="submission" date="2011-04" db="EMBL/GenBank/DDBJ databases">
        <title>Evolution of plant cell wall degrading machinery underlies the functional diversity of forest fungi.</title>
        <authorList>
            <consortium name="US DOE Joint Genome Institute (JGI-PGF)"/>
            <person name="Eastwood D.C."/>
            <person name="Floudas D."/>
            <person name="Binder M."/>
            <person name="Majcherczyk A."/>
            <person name="Schneider P."/>
            <person name="Aerts A."/>
            <person name="Asiegbu F.O."/>
            <person name="Baker S.E."/>
            <person name="Barry K."/>
            <person name="Bendiksby M."/>
            <person name="Blumentritt M."/>
            <person name="Coutinho P.M."/>
            <person name="Cullen D."/>
            <person name="Cullen D."/>
            <person name="Gathman A."/>
            <person name="Goodell B."/>
            <person name="Henrissat B."/>
            <person name="Ihrmark K."/>
            <person name="Kauserud H."/>
            <person name="Kohler A."/>
            <person name="LaButti K."/>
            <person name="Lapidus A."/>
            <person name="Lavin J.L."/>
            <person name="Lee Y.-H."/>
            <person name="Lindquist E."/>
            <person name="Lilly W."/>
            <person name="Lucas S."/>
            <person name="Morin E."/>
            <person name="Murat C."/>
            <person name="Oguiza J.A."/>
            <person name="Park J."/>
            <person name="Pisabarro A.G."/>
            <person name="Riley R."/>
            <person name="Rosling A."/>
            <person name="Salamov A."/>
            <person name="Schmidt O."/>
            <person name="Schmutz J."/>
            <person name="Skrede I."/>
            <person name="Stenlid J."/>
            <person name="Wiebenga A."/>
            <person name="Xie X."/>
            <person name="Kues U."/>
            <person name="Hibbett D.S."/>
            <person name="Hoffmeister D."/>
            <person name="Hogberg N."/>
            <person name="Martin F."/>
            <person name="Grigoriev I.V."/>
            <person name="Watkinson S.C."/>
        </authorList>
    </citation>
    <scope>NUCLEOTIDE SEQUENCE</scope>
    <source>
        <strain evidence="1">S7.9</strain>
    </source>
</reference>
<proteinExistence type="predicted"/>
<dbReference type="EMBL" id="GL945429">
    <property type="protein sequence ID" value="EGO29296.1"/>
    <property type="molecule type" value="Genomic_DNA"/>
</dbReference>